<evidence type="ECO:0000313" key="3">
    <source>
        <dbReference type="Proteomes" id="UP001432146"/>
    </source>
</evidence>
<accession>A0AAW0ZGQ7</accession>
<gene>
    <name evidence="2" type="ORF">QLX08_009354</name>
</gene>
<organism evidence="2 3">
    <name type="scientific">Tetragonisca angustula</name>
    <dbReference type="NCBI Taxonomy" id="166442"/>
    <lineage>
        <taxon>Eukaryota</taxon>
        <taxon>Metazoa</taxon>
        <taxon>Ecdysozoa</taxon>
        <taxon>Arthropoda</taxon>
        <taxon>Hexapoda</taxon>
        <taxon>Insecta</taxon>
        <taxon>Pterygota</taxon>
        <taxon>Neoptera</taxon>
        <taxon>Endopterygota</taxon>
        <taxon>Hymenoptera</taxon>
        <taxon>Apocrita</taxon>
        <taxon>Aculeata</taxon>
        <taxon>Apoidea</taxon>
        <taxon>Anthophila</taxon>
        <taxon>Apidae</taxon>
        <taxon>Tetragonisca</taxon>
    </lineage>
</organism>
<feature type="region of interest" description="Disordered" evidence="1">
    <location>
        <begin position="1"/>
        <end position="22"/>
    </location>
</feature>
<evidence type="ECO:0000256" key="1">
    <source>
        <dbReference type="SAM" id="MobiDB-lite"/>
    </source>
</evidence>
<reference evidence="2 3" key="1">
    <citation type="submission" date="2024-05" db="EMBL/GenBank/DDBJ databases">
        <title>The nuclear and mitochondrial genome assemblies of Tetragonisca angustula (Apidae: Meliponini), a tiny yet remarkable pollinator in the Neotropics.</title>
        <authorList>
            <person name="Ferrari R."/>
            <person name="Ricardo P.C."/>
            <person name="Dias F.C."/>
            <person name="Araujo N.S."/>
            <person name="Soares D.O."/>
            <person name="Zhou Q.-S."/>
            <person name="Zhu C.-D."/>
            <person name="Coutinho L."/>
            <person name="Airas M.C."/>
            <person name="Batista T.M."/>
        </authorList>
    </citation>
    <scope>NUCLEOTIDE SEQUENCE [LARGE SCALE GENOMIC DNA]</scope>
    <source>
        <strain evidence="2">ASF017062</strain>
        <tissue evidence="2">Abdomen</tissue>
    </source>
</reference>
<name>A0AAW0ZGQ7_9HYME</name>
<comment type="caution">
    <text evidence="2">The sequence shown here is derived from an EMBL/GenBank/DDBJ whole genome shotgun (WGS) entry which is preliminary data.</text>
</comment>
<proteinExistence type="predicted"/>
<feature type="region of interest" description="Disordered" evidence="1">
    <location>
        <begin position="55"/>
        <end position="118"/>
    </location>
</feature>
<dbReference type="EMBL" id="JAWNGG020000205">
    <property type="protein sequence ID" value="KAK9296740.1"/>
    <property type="molecule type" value="Genomic_DNA"/>
</dbReference>
<protein>
    <submittedName>
        <fullName evidence="2">Uncharacterized protein</fullName>
    </submittedName>
</protein>
<evidence type="ECO:0000313" key="2">
    <source>
        <dbReference type="EMBL" id="KAK9296740.1"/>
    </source>
</evidence>
<dbReference type="Proteomes" id="UP001432146">
    <property type="component" value="Unassembled WGS sequence"/>
</dbReference>
<keyword evidence="3" id="KW-1185">Reference proteome</keyword>
<sequence>MVSHPSSTGQPGRGSRKACPSSYGHLQCRNAQAKAVPQERYLLVDPENRGYAIEVHEDAAPLPTGKKKKTPGPCDRRSHISRISGIRRQPTKSNQRGQSTGMGGAMPNTRARSMGTPI</sequence>
<dbReference type="AlphaFoldDB" id="A0AAW0ZGQ7"/>
<feature type="compositionally biased region" description="Polar residues" evidence="1">
    <location>
        <begin position="1"/>
        <end position="10"/>
    </location>
</feature>